<accession>A0ABT2UUZ2</accession>
<protein>
    <submittedName>
        <fullName evidence="1">Uncharacterized protein</fullName>
    </submittedName>
</protein>
<dbReference type="RefSeq" id="WP_262562903.1">
    <property type="nucleotide sequence ID" value="NZ_JAOQJF010000001.1"/>
</dbReference>
<evidence type="ECO:0000313" key="2">
    <source>
        <dbReference type="Proteomes" id="UP001652395"/>
    </source>
</evidence>
<dbReference type="Proteomes" id="UP001652395">
    <property type="component" value="Unassembled WGS sequence"/>
</dbReference>
<organism evidence="1 2">
    <name type="scientific">Alitiscatomonas aceti</name>
    <dbReference type="NCBI Taxonomy" id="2981724"/>
    <lineage>
        <taxon>Bacteria</taxon>
        <taxon>Bacillati</taxon>
        <taxon>Bacillota</taxon>
        <taxon>Clostridia</taxon>
        <taxon>Lachnospirales</taxon>
        <taxon>Lachnospiraceae</taxon>
        <taxon>Alitiscatomonas</taxon>
    </lineage>
</organism>
<evidence type="ECO:0000313" key="1">
    <source>
        <dbReference type="EMBL" id="MCU6798485.1"/>
    </source>
</evidence>
<name>A0ABT2UUZ2_9FIRM</name>
<reference evidence="1 2" key="1">
    <citation type="journal article" date="2021" name="ISME Commun">
        <title>Automated analysis of genomic sequences facilitates high-throughput and comprehensive description of bacteria.</title>
        <authorList>
            <person name="Hitch T.C.A."/>
        </authorList>
    </citation>
    <scope>NUCLEOTIDE SEQUENCE [LARGE SCALE GENOMIC DNA]</scope>
    <source>
        <strain evidence="2">f_CCE</strain>
    </source>
</reference>
<keyword evidence="2" id="KW-1185">Reference proteome</keyword>
<gene>
    <name evidence="1" type="ORF">OCV69_00765</name>
</gene>
<sequence length="41" mass="4381">MCLGRTRPKNGMSAAGTAWFPMDIQVREAETGMGGEHGTDL</sequence>
<comment type="caution">
    <text evidence="1">The sequence shown here is derived from an EMBL/GenBank/DDBJ whole genome shotgun (WGS) entry which is preliminary data.</text>
</comment>
<proteinExistence type="predicted"/>
<dbReference type="EMBL" id="JAOQJF010000001">
    <property type="protein sequence ID" value="MCU6798485.1"/>
    <property type="molecule type" value="Genomic_DNA"/>
</dbReference>